<protein>
    <recommendedName>
        <fullName evidence="2">DUF1468 domain-containing protein</fullName>
    </recommendedName>
</protein>
<dbReference type="RefSeq" id="WP_244601640.1">
    <property type="nucleotide sequence ID" value="NZ_UWOC01000159.1"/>
</dbReference>
<sequence>MSEGVQASQGAPQGRRTVMSVLAPTIIGLLSIAGYFRVLPPGSTIANVLLAAGIALLVFAAALLALRWPVRDPRDYYGGLVLFGLALFMLWAGSDLPGMRGFAFGPGTGPRIFASVLAALSLIVMIVGMFSQGPGLERYAWRGPLFITLGTLLFAVTIRQFGLIIASYLSIVTVALGSSEMRWVETLIWAAVLTAFCVLVFPIALSLPLQLWPSPTLSFSTFLNFR</sequence>
<dbReference type="Pfam" id="PF07331">
    <property type="entry name" value="TctB"/>
    <property type="match status" value="1"/>
</dbReference>
<organism evidence="3 4">
    <name type="scientific">Rhodoplanes serenus</name>
    <dbReference type="NCBI Taxonomy" id="200615"/>
    <lineage>
        <taxon>Bacteria</taxon>
        <taxon>Pseudomonadati</taxon>
        <taxon>Pseudomonadota</taxon>
        <taxon>Alphaproteobacteria</taxon>
        <taxon>Hyphomicrobiales</taxon>
        <taxon>Nitrobacteraceae</taxon>
        <taxon>Rhodoplanes</taxon>
    </lineage>
</organism>
<dbReference type="EMBL" id="UWOC01000159">
    <property type="protein sequence ID" value="VCU09543.1"/>
    <property type="molecule type" value="Genomic_DNA"/>
</dbReference>
<keyword evidence="1" id="KW-0812">Transmembrane</keyword>
<gene>
    <name evidence="3" type="ORF">RHODGE_RHODGE_03227</name>
</gene>
<feature type="transmembrane region" description="Helical" evidence="1">
    <location>
        <begin position="143"/>
        <end position="176"/>
    </location>
</feature>
<evidence type="ECO:0000313" key="3">
    <source>
        <dbReference type="EMBL" id="VCU09543.1"/>
    </source>
</evidence>
<keyword evidence="1" id="KW-0472">Membrane</keyword>
<reference evidence="4" key="1">
    <citation type="submission" date="2018-10" db="EMBL/GenBank/DDBJ databases">
        <authorList>
            <person name="Peiro R."/>
            <person name="Begona"/>
            <person name="Cbmso G."/>
            <person name="Lopez M."/>
            <person name="Gonzalez S."/>
            <person name="Sacristan E."/>
            <person name="Castillo E."/>
        </authorList>
    </citation>
    <scope>NUCLEOTIDE SEQUENCE [LARGE SCALE GENOMIC DNA]</scope>
</reference>
<feature type="transmembrane region" description="Helical" evidence="1">
    <location>
        <begin position="112"/>
        <end position="131"/>
    </location>
</feature>
<evidence type="ECO:0000259" key="2">
    <source>
        <dbReference type="Pfam" id="PF07331"/>
    </source>
</evidence>
<name>A0A3S4B5C4_9BRAD</name>
<dbReference type="AlphaFoldDB" id="A0A3S4B5C4"/>
<feature type="domain" description="DUF1468" evidence="2">
    <location>
        <begin position="78"/>
        <end position="209"/>
    </location>
</feature>
<evidence type="ECO:0000313" key="4">
    <source>
        <dbReference type="Proteomes" id="UP000289200"/>
    </source>
</evidence>
<proteinExistence type="predicted"/>
<dbReference type="Proteomes" id="UP000289200">
    <property type="component" value="Unassembled WGS sequence"/>
</dbReference>
<evidence type="ECO:0000256" key="1">
    <source>
        <dbReference type="SAM" id="Phobius"/>
    </source>
</evidence>
<accession>A0A3S4B5C4</accession>
<keyword evidence="4" id="KW-1185">Reference proteome</keyword>
<keyword evidence="1" id="KW-1133">Transmembrane helix</keyword>
<feature type="transmembrane region" description="Helical" evidence="1">
    <location>
        <begin position="76"/>
        <end position="92"/>
    </location>
</feature>
<feature type="transmembrane region" description="Helical" evidence="1">
    <location>
        <begin position="45"/>
        <end position="64"/>
    </location>
</feature>
<dbReference type="InterPro" id="IPR009936">
    <property type="entry name" value="DUF1468"/>
</dbReference>
<feature type="transmembrane region" description="Helical" evidence="1">
    <location>
        <begin position="188"/>
        <end position="209"/>
    </location>
</feature>
<feature type="transmembrane region" description="Helical" evidence="1">
    <location>
        <begin position="21"/>
        <end position="39"/>
    </location>
</feature>
<comment type="caution">
    <text evidence="3">The sequence shown here is derived from an EMBL/GenBank/DDBJ whole genome shotgun (WGS) entry which is preliminary data.</text>
</comment>